<reference evidence="2 3" key="1">
    <citation type="submission" date="2016-11" db="EMBL/GenBank/DDBJ databases">
        <authorList>
            <person name="Jaros S."/>
            <person name="Januszkiewicz K."/>
            <person name="Wedrychowicz H."/>
        </authorList>
    </citation>
    <scope>NUCLEOTIDE SEQUENCE [LARGE SCALE GENOMIC DNA]</scope>
    <source>
        <strain evidence="2 3">DSM 27063</strain>
    </source>
</reference>
<evidence type="ECO:0000259" key="1">
    <source>
        <dbReference type="Pfam" id="PF02589"/>
    </source>
</evidence>
<evidence type="ECO:0000313" key="3">
    <source>
        <dbReference type="Proteomes" id="UP000184050"/>
    </source>
</evidence>
<dbReference type="InterPro" id="IPR024185">
    <property type="entry name" value="FTHF_cligase-like_sf"/>
</dbReference>
<dbReference type="Gene3D" id="3.40.50.10420">
    <property type="entry name" value="NagB/RpiA/CoA transferase-like"/>
    <property type="match status" value="1"/>
</dbReference>
<gene>
    <name evidence="2" type="ORF">SAMN05444280_102174</name>
</gene>
<keyword evidence="3" id="KW-1185">Reference proteome</keyword>
<sequence length="105" mass="11671">MKPARQQILEKLQETTVRIPEMTDFESPLFHDLSGSPELILKNNMVSKKQLVNSLGEAYSAISEKYGNHLPSQLLLITGPSRTANIEKTLTLGAHGPKGLHVFLY</sequence>
<evidence type="ECO:0000313" key="2">
    <source>
        <dbReference type="EMBL" id="SHI46637.1"/>
    </source>
</evidence>
<feature type="domain" description="LUD" evidence="1">
    <location>
        <begin position="46"/>
        <end position="104"/>
    </location>
</feature>
<dbReference type="PANTHER" id="PTHR43682:SF1">
    <property type="entry name" value="LACTATE UTILIZATION PROTEIN C"/>
    <property type="match status" value="1"/>
</dbReference>
<proteinExistence type="predicted"/>
<organism evidence="2 3">
    <name type="scientific">Tangfeifania diversioriginum</name>
    <dbReference type="NCBI Taxonomy" id="1168035"/>
    <lineage>
        <taxon>Bacteria</taxon>
        <taxon>Pseudomonadati</taxon>
        <taxon>Bacteroidota</taxon>
        <taxon>Bacteroidia</taxon>
        <taxon>Marinilabiliales</taxon>
        <taxon>Prolixibacteraceae</taxon>
        <taxon>Tangfeifania</taxon>
    </lineage>
</organism>
<dbReference type="AlphaFoldDB" id="A0A1M6BD77"/>
<dbReference type="SUPFAM" id="SSF100950">
    <property type="entry name" value="NagB/RpiA/CoA transferase-like"/>
    <property type="match status" value="1"/>
</dbReference>
<dbReference type="Proteomes" id="UP000184050">
    <property type="component" value="Unassembled WGS sequence"/>
</dbReference>
<accession>A0A1M6BD77</accession>
<dbReference type="OrthoDB" id="9794157at2"/>
<dbReference type="InterPro" id="IPR037171">
    <property type="entry name" value="NagB/RpiA_transferase-like"/>
</dbReference>
<protein>
    <submittedName>
        <fullName evidence="2">Uncharacterized ACR, YkgG family COG1556</fullName>
    </submittedName>
</protein>
<dbReference type="STRING" id="1168035.SAMN05444280_102174"/>
<dbReference type="Pfam" id="PF02589">
    <property type="entry name" value="LUD_dom"/>
    <property type="match status" value="1"/>
</dbReference>
<dbReference type="EMBL" id="FQZE01000002">
    <property type="protein sequence ID" value="SHI46637.1"/>
    <property type="molecule type" value="Genomic_DNA"/>
</dbReference>
<dbReference type="InterPro" id="IPR003741">
    <property type="entry name" value="LUD_dom"/>
</dbReference>
<dbReference type="PANTHER" id="PTHR43682">
    <property type="entry name" value="LACTATE UTILIZATION PROTEIN C"/>
    <property type="match status" value="1"/>
</dbReference>
<name>A0A1M6BD77_9BACT</name>